<keyword evidence="1" id="KW-0479">Metal-binding</keyword>
<keyword evidence="3" id="KW-0408">Iron</keyword>
<dbReference type="PANTHER" id="PTHR42988:SF2">
    <property type="entry name" value="CYCLIC NUCLEOTIDE PHOSPHODIESTERASE CBUA0032-RELATED"/>
    <property type="match status" value="1"/>
</dbReference>
<proteinExistence type="inferred from homology"/>
<dbReference type="EMBL" id="BNAP01000003">
    <property type="protein sequence ID" value="GHG85598.1"/>
    <property type="molecule type" value="Genomic_DNA"/>
</dbReference>
<evidence type="ECO:0000256" key="3">
    <source>
        <dbReference type="ARBA" id="ARBA00023004"/>
    </source>
</evidence>
<dbReference type="AlphaFoldDB" id="A0A8J3H6R7"/>
<evidence type="ECO:0000256" key="2">
    <source>
        <dbReference type="ARBA" id="ARBA00022801"/>
    </source>
</evidence>
<dbReference type="InterPro" id="IPR029052">
    <property type="entry name" value="Metallo-depent_PP-like"/>
</dbReference>
<evidence type="ECO:0000256" key="4">
    <source>
        <dbReference type="ARBA" id="ARBA00025742"/>
    </source>
</evidence>
<keyword evidence="7" id="KW-1185">Reference proteome</keyword>
<accession>A0A8J3H6R7</accession>
<comment type="similarity">
    <text evidence="4">Belongs to the cyclic nucleotide phosphodiesterase class-III family.</text>
</comment>
<reference evidence="6" key="1">
    <citation type="journal article" date="2014" name="Int. J. Syst. Evol. Microbiol.">
        <title>Complete genome sequence of Corynebacterium casei LMG S-19264T (=DSM 44701T), isolated from a smear-ripened cheese.</title>
        <authorList>
            <consortium name="US DOE Joint Genome Institute (JGI-PGF)"/>
            <person name="Walter F."/>
            <person name="Albersmeier A."/>
            <person name="Kalinowski J."/>
            <person name="Ruckert C."/>
        </authorList>
    </citation>
    <scope>NUCLEOTIDE SEQUENCE</scope>
    <source>
        <strain evidence="6">CGMCC 1.7081</strain>
    </source>
</reference>
<name>A0A8J3H6R7_9RHOB</name>
<dbReference type="GO" id="GO:0016787">
    <property type="term" value="F:hydrolase activity"/>
    <property type="evidence" value="ECO:0007669"/>
    <property type="project" value="UniProtKB-KW"/>
</dbReference>
<dbReference type="InterPro" id="IPR050884">
    <property type="entry name" value="CNP_phosphodiesterase-III"/>
</dbReference>
<evidence type="ECO:0000313" key="6">
    <source>
        <dbReference type="EMBL" id="GHG85598.1"/>
    </source>
</evidence>
<dbReference type="InterPro" id="IPR004843">
    <property type="entry name" value="Calcineurin-like_PHP"/>
</dbReference>
<feature type="domain" description="Calcineurin-like phosphoesterase" evidence="5">
    <location>
        <begin position="3"/>
        <end position="198"/>
    </location>
</feature>
<comment type="caution">
    <text evidence="6">The sequence shown here is derived from an EMBL/GenBank/DDBJ whole genome shotgun (WGS) entry which is preliminary data.</text>
</comment>
<dbReference type="SUPFAM" id="SSF56300">
    <property type="entry name" value="Metallo-dependent phosphatases"/>
    <property type="match status" value="1"/>
</dbReference>
<sequence>MTRFLHLTDIHLTAPEAEDPHQYADTVTVLARMVEIAKGITPRPDFIVASGDLTNVGDAASYRLLRQMMAPLDMPVLYALGNHDKREGFFTVFPDHAAGPEGTLDHDAVIGGVHVVVLDSLQPGQVSGGLSPAQLAHAEEMLAHHPDLPKLVVIHHPPRLDPQAPYVWETLNAQSTARLGDLLAGRNVLAVLAGHIHTNRIALWRGIPVVTSIGQQSGVDEKLDLGMTILEDGGFAICDLLPDGLQVTFSSLAERGVIKRLPDETLRGFS</sequence>
<dbReference type="Pfam" id="PF00149">
    <property type="entry name" value="Metallophos"/>
    <property type="match status" value="1"/>
</dbReference>
<dbReference type="PANTHER" id="PTHR42988">
    <property type="entry name" value="PHOSPHOHYDROLASE"/>
    <property type="match status" value="1"/>
</dbReference>
<dbReference type="RefSeq" id="WP_035366092.1">
    <property type="nucleotide sequence ID" value="NZ_BNAP01000003.1"/>
</dbReference>
<evidence type="ECO:0000256" key="1">
    <source>
        <dbReference type="ARBA" id="ARBA00022723"/>
    </source>
</evidence>
<keyword evidence="2" id="KW-0378">Hydrolase</keyword>
<reference evidence="6" key="2">
    <citation type="submission" date="2020-09" db="EMBL/GenBank/DDBJ databases">
        <authorList>
            <person name="Sun Q."/>
            <person name="Zhou Y."/>
        </authorList>
    </citation>
    <scope>NUCLEOTIDE SEQUENCE</scope>
    <source>
        <strain evidence="6">CGMCC 1.7081</strain>
    </source>
</reference>
<protein>
    <submittedName>
        <fullName evidence="6">Phosphodiesterase</fullName>
    </submittedName>
</protein>
<evidence type="ECO:0000313" key="7">
    <source>
        <dbReference type="Proteomes" id="UP000611500"/>
    </source>
</evidence>
<dbReference type="Proteomes" id="UP000611500">
    <property type="component" value="Unassembled WGS sequence"/>
</dbReference>
<dbReference type="Gene3D" id="3.60.21.10">
    <property type="match status" value="1"/>
</dbReference>
<evidence type="ECO:0000259" key="5">
    <source>
        <dbReference type="Pfam" id="PF00149"/>
    </source>
</evidence>
<organism evidence="6 7">
    <name type="scientific">Pseudodonghicola xiamenensis</name>
    <dbReference type="NCBI Taxonomy" id="337702"/>
    <lineage>
        <taxon>Bacteria</taxon>
        <taxon>Pseudomonadati</taxon>
        <taxon>Pseudomonadota</taxon>
        <taxon>Alphaproteobacteria</taxon>
        <taxon>Rhodobacterales</taxon>
        <taxon>Paracoccaceae</taxon>
        <taxon>Pseudodonghicola</taxon>
    </lineage>
</organism>
<gene>
    <name evidence="6" type="ORF">GCM10010961_12790</name>
</gene>
<dbReference type="GO" id="GO:0046872">
    <property type="term" value="F:metal ion binding"/>
    <property type="evidence" value="ECO:0007669"/>
    <property type="project" value="UniProtKB-KW"/>
</dbReference>